<keyword evidence="4 9" id="KW-0812">Transmembrane</keyword>
<dbReference type="AlphaFoldDB" id="A0A3Q7RR71"/>
<evidence type="ECO:0000256" key="5">
    <source>
        <dbReference type="ARBA" id="ARBA00022868"/>
    </source>
</evidence>
<dbReference type="Proteomes" id="UP001652641">
    <property type="component" value="Chromosome 10"/>
</dbReference>
<dbReference type="GO" id="GO:0005730">
    <property type="term" value="C:nucleolus"/>
    <property type="evidence" value="ECO:0007669"/>
    <property type="project" value="Ensembl"/>
</dbReference>
<evidence type="ECO:0000256" key="2">
    <source>
        <dbReference type="ARBA" id="ARBA00004651"/>
    </source>
</evidence>
<comment type="subunit">
    <text evidence="9">A connexon is composed of a hexamer of connexins.</text>
</comment>
<dbReference type="InterPro" id="IPR002270">
    <property type="entry name" value="Connexin-30.3"/>
</dbReference>
<comment type="function">
    <text evidence="9">One gap junction consists of a cluster of closely packed pairs of transmembrane channels, the connexons, through which materials of low MW diffuse from one cell to a neighboring cell.</text>
</comment>
<dbReference type="OMA" id="QDYDMPR"/>
<keyword evidence="7 11" id="KW-1133">Transmembrane helix</keyword>
<dbReference type="SMART" id="SM01089">
    <property type="entry name" value="Connexin_CCC"/>
    <property type="match status" value="1"/>
</dbReference>
<evidence type="ECO:0000259" key="12">
    <source>
        <dbReference type="SMART" id="SM00037"/>
    </source>
</evidence>
<keyword evidence="5 9" id="KW-0303">Gap junction</keyword>
<evidence type="ECO:0000256" key="1">
    <source>
        <dbReference type="ARBA" id="ARBA00004610"/>
    </source>
</evidence>
<feature type="transmembrane region" description="Helical" evidence="11">
    <location>
        <begin position="99"/>
        <end position="119"/>
    </location>
</feature>
<evidence type="ECO:0000256" key="4">
    <source>
        <dbReference type="ARBA" id="ARBA00022692"/>
    </source>
</evidence>
<evidence type="ECO:0000256" key="10">
    <source>
        <dbReference type="SAM" id="MobiDB-lite"/>
    </source>
</evidence>
<dbReference type="GeneID" id="112914994"/>
<evidence type="ECO:0000256" key="3">
    <source>
        <dbReference type="ARBA" id="ARBA00022475"/>
    </source>
</evidence>
<dbReference type="PANTHER" id="PTHR11984">
    <property type="entry name" value="CONNEXIN"/>
    <property type="match status" value="1"/>
</dbReference>
<gene>
    <name evidence="15" type="primary">GJB4</name>
</gene>
<feature type="region of interest" description="Disordered" evidence="10">
    <location>
        <begin position="1"/>
        <end position="80"/>
    </location>
</feature>
<evidence type="ECO:0000313" key="14">
    <source>
        <dbReference type="Proteomes" id="UP001652641"/>
    </source>
</evidence>
<dbReference type="GO" id="GO:0005922">
    <property type="term" value="C:connexin complex"/>
    <property type="evidence" value="ECO:0007669"/>
    <property type="project" value="Ensembl"/>
</dbReference>
<feature type="transmembrane region" description="Helical" evidence="11">
    <location>
        <begin position="208"/>
        <end position="229"/>
    </location>
</feature>
<comment type="similarity">
    <text evidence="9">Belongs to the connexin family.</text>
</comment>
<evidence type="ECO:0000256" key="6">
    <source>
        <dbReference type="ARBA" id="ARBA00022949"/>
    </source>
</evidence>
<feature type="domain" description="Connexin cysteine-rich" evidence="13">
    <location>
        <begin position="221"/>
        <end position="288"/>
    </location>
</feature>
<dbReference type="PRINTS" id="PR01142">
    <property type="entry name" value="CONNEXINB5"/>
</dbReference>
<dbReference type="InterPro" id="IPR013092">
    <property type="entry name" value="Connexin_N"/>
</dbReference>
<sequence length="346" mass="38598">MCPGKSARLPTRSLSLGSLAQKAPPCTGARNKSCPREALRQTDKPGTERRGAARPRKGSTPRAGAPNGRRSPRGPTDSPSMNWASLQGLLSGVNKYSTALGRIWLSVVFLFRVLVYVVAAEEVWDDEQKDFVCNTRQPGCPNVCYDEFFPVSHVRLWALQLILVTCPSLLVVMHVAYRQERERKHQLKHGPGAPSLYDNPSKKRGGLWWTYLLSLIFKAAVDSGFLYIFHRLYQDYDMPRVVACSEAPCPHTVDCYISRPTEKKVFTYFMVATAVICILLNLSEVTYLVGKRCLETFGPRRRRPHHRDRLPDTCPPYALSQGEPPQDGNSVLMKAGSASMDAGGFP</sequence>
<dbReference type="PROSITE" id="PS00407">
    <property type="entry name" value="CONNEXINS_1"/>
    <property type="match status" value="1"/>
</dbReference>
<dbReference type="PROSITE" id="PS00408">
    <property type="entry name" value="CONNEXINS_2"/>
    <property type="match status" value="1"/>
</dbReference>
<dbReference type="InterPro" id="IPR017990">
    <property type="entry name" value="Connexin_CS"/>
</dbReference>
<proteinExistence type="inferred from homology"/>
<dbReference type="PANTHER" id="PTHR11984:SF30">
    <property type="entry name" value="GAP JUNCTION BETA-4 PROTEIN"/>
    <property type="match status" value="1"/>
</dbReference>
<comment type="subcellular location">
    <subcellularLocation>
        <location evidence="1">Cell junction</location>
        <location evidence="1">Gap junction</location>
    </subcellularLocation>
    <subcellularLocation>
        <location evidence="2 9">Cell membrane</location>
        <topology evidence="2 9">Multi-pass membrane protein</topology>
    </subcellularLocation>
</comment>
<evidence type="ECO:0000259" key="13">
    <source>
        <dbReference type="SMART" id="SM01089"/>
    </source>
</evidence>
<keyword evidence="6" id="KW-0965">Cell junction</keyword>
<evidence type="ECO:0000256" key="7">
    <source>
        <dbReference type="ARBA" id="ARBA00022989"/>
    </source>
</evidence>
<dbReference type="KEGG" id="vvp:112914994"/>
<dbReference type="PRINTS" id="PR00206">
    <property type="entry name" value="CONNEXIN"/>
</dbReference>
<dbReference type="STRING" id="9627.ENSVVUP00000001242"/>
<dbReference type="GO" id="GO:0042048">
    <property type="term" value="P:olfactory behavior"/>
    <property type="evidence" value="ECO:0007669"/>
    <property type="project" value="Ensembl"/>
</dbReference>
<keyword evidence="14" id="KW-1185">Reference proteome</keyword>
<dbReference type="GO" id="GO:0005654">
    <property type="term" value="C:nucleoplasm"/>
    <property type="evidence" value="ECO:0007669"/>
    <property type="project" value="Ensembl"/>
</dbReference>
<feature type="transmembrane region" description="Helical" evidence="11">
    <location>
        <begin position="265"/>
        <end position="282"/>
    </location>
</feature>
<feature type="domain" description="Connexin N-terminal" evidence="12">
    <location>
        <begin position="122"/>
        <end position="155"/>
    </location>
</feature>
<dbReference type="GO" id="GO:0007608">
    <property type="term" value="P:sensory perception of smell"/>
    <property type="evidence" value="ECO:0007669"/>
    <property type="project" value="Ensembl"/>
</dbReference>
<dbReference type="InterPro" id="IPR000500">
    <property type="entry name" value="Connexin"/>
</dbReference>
<dbReference type="Gene3D" id="1.20.1440.80">
    <property type="entry name" value="Gap junction channel protein cysteine-rich domain"/>
    <property type="match status" value="1"/>
</dbReference>
<reference evidence="15" key="2">
    <citation type="submission" date="2025-08" db="UniProtKB">
        <authorList>
            <consortium name="RefSeq"/>
        </authorList>
    </citation>
    <scope>IDENTIFICATION</scope>
    <source>
        <tissue evidence="15">Cell line</tissue>
    </source>
</reference>
<feature type="compositionally biased region" description="Basic and acidic residues" evidence="10">
    <location>
        <begin position="34"/>
        <end position="51"/>
    </location>
</feature>
<name>A0A3Q7RR71_VULVU</name>
<dbReference type="InterPro" id="IPR038359">
    <property type="entry name" value="Connexin_N_sf"/>
</dbReference>
<keyword evidence="3" id="KW-1003">Cell membrane</keyword>
<keyword evidence="8 11" id="KW-0472">Membrane</keyword>
<protein>
    <recommendedName>
        <fullName evidence="9">Gap junction protein</fullName>
    </recommendedName>
</protein>
<dbReference type="GO" id="GO:0007267">
    <property type="term" value="P:cell-cell signaling"/>
    <property type="evidence" value="ECO:0007669"/>
    <property type="project" value="Ensembl"/>
</dbReference>
<dbReference type="CTD" id="127534"/>
<reference key="1">
    <citation type="submission" date="2019-01" db="UniProtKB">
        <authorList>
            <consortium name="RefSeq"/>
        </authorList>
    </citation>
    <scope>IDENTIFICATION</scope>
</reference>
<dbReference type="GO" id="GO:1990349">
    <property type="term" value="P:gap junction-mediated intercellular transport"/>
    <property type="evidence" value="ECO:0007669"/>
    <property type="project" value="Ensembl"/>
</dbReference>
<evidence type="ECO:0000313" key="15">
    <source>
        <dbReference type="RefSeq" id="XP_025848079.2"/>
    </source>
</evidence>
<dbReference type="Pfam" id="PF00029">
    <property type="entry name" value="Connexin"/>
    <property type="match status" value="1"/>
</dbReference>
<dbReference type="GO" id="GO:0005243">
    <property type="term" value="F:gap junction channel activity"/>
    <property type="evidence" value="ECO:0007669"/>
    <property type="project" value="Ensembl"/>
</dbReference>
<dbReference type="RefSeq" id="XP_025848079.2">
    <property type="nucleotide sequence ID" value="XM_025992294.2"/>
</dbReference>
<feature type="region of interest" description="Disordered" evidence="10">
    <location>
        <begin position="302"/>
        <end position="346"/>
    </location>
</feature>
<evidence type="ECO:0000256" key="9">
    <source>
        <dbReference type="RuleBase" id="RU000630"/>
    </source>
</evidence>
<accession>A0A3Q7RR71</accession>
<organism evidence="14 15">
    <name type="scientific">Vulpes vulpes</name>
    <name type="common">Red fox</name>
    <dbReference type="NCBI Taxonomy" id="9627"/>
    <lineage>
        <taxon>Eukaryota</taxon>
        <taxon>Metazoa</taxon>
        <taxon>Chordata</taxon>
        <taxon>Craniata</taxon>
        <taxon>Vertebrata</taxon>
        <taxon>Euteleostomi</taxon>
        <taxon>Mammalia</taxon>
        <taxon>Eutheria</taxon>
        <taxon>Laurasiatheria</taxon>
        <taxon>Carnivora</taxon>
        <taxon>Caniformia</taxon>
        <taxon>Canidae</taxon>
        <taxon>Vulpes</taxon>
    </lineage>
</organism>
<evidence type="ECO:0000256" key="11">
    <source>
        <dbReference type="SAM" id="Phobius"/>
    </source>
</evidence>
<evidence type="ECO:0000256" key="8">
    <source>
        <dbReference type="ARBA" id="ARBA00023136"/>
    </source>
</evidence>
<dbReference type="InterPro" id="IPR019570">
    <property type="entry name" value="Connexin_CCC"/>
</dbReference>
<feature type="transmembrane region" description="Helical" evidence="11">
    <location>
        <begin position="157"/>
        <end position="177"/>
    </location>
</feature>
<dbReference type="SMART" id="SM00037">
    <property type="entry name" value="CNX"/>
    <property type="match status" value="1"/>
</dbReference>